<evidence type="ECO:0000313" key="4">
    <source>
        <dbReference type="Proteomes" id="UP000317209"/>
    </source>
</evidence>
<evidence type="ECO:0000256" key="1">
    <source>
        <dbReference type="SAM" id="MobiDB-lite"/>
    </source>
</evidence>
<dbReference type="InterPro" id="IPR006311">
    <property type="entry name" value="TAT_signal"/>
</dbReference>
<sequence length="518" mass="56306">MTGIGRRAFLGAGGVTLATAVAGLAAHPASAATAQRPTAGAGAHSAFRSTRAARRAPRNSGQRKLIEAGWDMPGAVFVRDNIATMQLTQFDGVVFNLMENPGTKYVQAFDVFGPQQVLTLADMKIDVLEAIEWGTFTDNFIYAYAYAQEAGGIDWFDDAIWNNSAAKIALLGQALSASGAKGIALDPEDYGADTWIYSSAQFPGKTYAQVCAQVRLRGAQFMTALQTAKPDVIVLFYFLGVMLRYQSENYEGHEYDSPYATFPAFVGGMLSTMADTVTIVDGSEDDYYHDETTQFLRSRQYQEGAWYLLPATEHEAYGRIEMGSTVYVDNTLGHARAGIASKYAYYSSLTATDVQKWYEHNVYHSMLKSDRYTWIYSEAMTWWNPAAPFPGAYDGLVNAKAKFNAGNRLGYDLCRYSGFLDLAVKPVAVSSAVLSLSGPAHGAIKAEGDVVILNASLAAPADVHSYVVYDNGREIETSLYAPHRTAITLSKGAHTFVARAFLADTTHVTSNLLTVVAN</sequence>
<feature type="region of interest" description="Disordered" evidence="1">
    <location>
        <begin position="32"/>
        <end position="61"/>
    </location>
</feature>
<dbReference type="OrthoDB" id="1550693at2"/>
<keyword evidence="4" id="KW-1185">Reference proteome</keyword>
<feature type="chain" id="PRO_5021769571" evidence="2">
    <location>
        <begin position="32"/>
        <end position="518"/>
    </location>
</feature>
<feature type="signal peptide" evidence="2">
    <location>
        <begin position="1"/>
        <end position="31"/>
    </location>
</feature>
<name>A0A543BJ08_9MICO</name>
<protein>
    <submittedName>
        <fullName evidence="3">Uncharacterized protein</fullName>
    </submittedName>
</protein>
<organism evidence="3 4">
    <name type="scientific">Microbacterium saperdae</name>
    <dbReference type="NCBI Taxonomy" id="69368"/>
    <lineage>
        <taxon>Bacteria</taxon>
        <taxon>Bacillati</taxon>
        <taxon>Actinomycetota</taxon>
        <taxon>Actinomycetes</taxon>
        <taxon>Micrococcales</taxon>
        <taxon>Microbacteriaceae</taxon>
        <taxon>Microbacterium</taxon>
    </lineage>
</organism>
<gene>
    <name evidence="3" type="ORF">FB560_0335</name>
</gene>
<dbReference type="PROSITE" id="PS51318">
    <property type="entry name" value="TAT"/>
    <property type="match status" value="1"/>
</dbReference>
<dbReference type="Gene3D" id="2.60.40.10">
    <property type="entry name" value="Immunoglobulins"/>
    <property type="match status" value="1"/>
</dbReference>
<accession>A0A543BJ08</accession>
<comment type="caution">
    <text evidence="3">The sequence shown here is derived from an EMBL/GenBank/DDBJ whole genome shotgun (WGS) entry which is preliminary data.</text>
</comment>
<evidence type="ECO:0000313" key="3">
    <source>
        <dbReference type="EMBL" id="TQL84743.1"/>
    </source>
</evidence>
<dbReference type="Proteomes" id="UP000317209">
    <property type="component" value="Unassembled WGS sequence"/>
</dbReference>
<dbReference type="EMBL" id="VFOX01000001">
    <property type="protein sequence ID" value="TQL84743.1"/>
    <property type="molecule type" value="Genomic_DNA"/>
</dbReference>
<dbReference type="AlphaFoldDB" id="A0A543BJ08"/>
<dbReference type="GO" id="GO:0005975">
    <property type="term" value="P:carbohydrate metabolic process"/>
    <property type="evidence" value="ECO:0007669"/>
    <property type="project" value="UniProtKB-ARBA"/>
</dbReference>
<reference evidence="3 4" key="1">
    <citation type="submission" date="2019-06" db="EMBL/GenBank/DDBJ databases">
        <title>Sequencing the genomes of 1000 actinobacteria strains.</title>
        <authorList>
            <person name="Klenk H.-P."/>
        </authorList>
    </citation>
    <scope>NUCLEOTIDE SEQUENCE [LARGE SCALE GENOMIC DNA]</scope>
    <source>
        <strain evidence="3 4">DSM 20169</strain>
    </source>
</reference>
<proteinExistence type="predicted"/>
<dbReference type="InterPro" id="IPR013783">
    <property type="entry name" value="Ig-like_fold"/>
</dbReference>
<keyword evidence="2" id="KW-0732">Signal</keyword>
<evidence type="ECO:0000256" key="2">
    <source>
        <dbReference type="SAM" id="SignalP"/>
    </source>
</evidence>
<dbReference type="RefSeq" id="WP_141870770.1">
    <property type="nucleotide sequence ID" value="NZ_VFOX01000001.1"/>
</dbReference>